<evidence type="ECO:0000256" key="11">
    <source>
        <dbReference type="PIRSR" id="PIRSR001084-3"/>
    </source>
</evidence>
<dbReference type="InterPro" id="IPR013529">
    <property type="entry name" value="Glyco_hydro_42_N"/>
</dbReference>
<evidence type="ECO:0000256" key="8">
    <source>
        <dbReference type="PIRNR" id="PIRNR001084"/>
    </source>
</evidence>
<feature type="binding site" evidence="11">
    <location>
        <position position="165"/>
    </location>
    <ligand>
        <name>Zn(2+)</name>
        <dbReference type="ChEBI" id="CHEBI:29105"/>
    </ligand>
</feature>
<keyword evidence="7 8" id="KW-0326">Glycosidase</keyword>
<evidence type="ECO:0000256" key="1">
    <source>
        <dbReference type="ARBA" id="ARBA00001412"/>
    </source>
</evidence>
<evidence type="ECO:0000256" key="2">
    <source>
        <dbReference type="ARBA" id="ARBA00005940"/>
    </source>
</evidence>
<feature type="active site" description="Proton donor" evidence="9">
    <location>
        <position position="152"/>
    </location>
</feature>
<dbReference type="OrthoDB" id="9800974at2"/>
<reference evidence="14 15" key="1">
    <citation type="submission" date="2018-10" db="EMBL/GenBank/DDBJ databases">
        <title>Cohnella sp. M2MS4P-1, whole genome shotgun sequence.</title>
        <authorList>
            <person name="Tuo L."/>
        </authorList>
    </citation>
    <scope>NUCLEOTIDE SEQUENCE [LARGE SCALE GENOMIC DNA]</scope>
    <source>
        <strain evidence="14 15">M2MS4P-1</strain>
    </source>
</reference>
<evidence type="ECO:0000259" key="12">
    <source>
        <dbReference type="Pfam" id="PF02449"/>
    </source>
</evidence>
<dbReference type="Pfam" id="PF02449">
    <property type="entry name" value="Glyco_hydro_42"/>
    <property type="match status" value="1"/>
</dbReference>
<feature type="binding site" evidence="10">
    <location>
        <position position="151"/>
    </location>
    <ligand>
        <name>substrate</name>
    </ligand>
</feature>
<dbReference type="PANTHER" id="PTHR36447">
    <property type="entry name" value="BETA-GALACTOSIDASE GANA"/>
    <property type="match status" value="1"/>
</dbReference>
<feature type="domain" description="Glycoside hydrolase family 42 N-terminal" evidence="12">
    <location>
        <begin position="17"/>
        <end position="365"/>
    </location>
</feature>
<evidence type="ECO:0000256" key="9">
    <source>
        <dbReference type="PIRSR" id="PIRSR001084-1"/>
    </source>
</evidence>
<keyword evidence="5 8" id="KW-0378">Hydrolase</keyword>
<dbReference type="AlphaFoldDB" id="A0A494XTB3"/>
<accession>A0A494XTB3</accession>
<protein>
    <recommendedName>
        <fullName evidence="3 8">Beta-galactosidase</fullName>
        <shortName evidence="8">Beta-gal</shortName>
        <ecNumber evidence="3 8">3.2.1.23</ecNumber>
    </recommendedName>
</protein>
<dbReference type="PIRSF" id="PIRSF001084">
    <property type="entry name" value="B-galactosidase"/>
    <property type="match status" value="1"/>
</dbReference>
<evidence type="ECO:0000256" key="6">
    <source>
        <dbReference type="ARBA" id="ARBA00022833"/>
    </source>
</evidence>
<feature type="binding site" evidence="11">
    <location>
        <position position="117"/>
    </location>
    <ligand>
        <name>Zn(2+)</name>
        <dbReference type="ChEBI" id="CHEBI:29105"/>
    </ligand>
</feature>
<dbReference type="InterPro" id="IPR013738">
    <property type="entry name" value="Beta_galactosidase_Trimer"/>
</dbReference>
<keyword evidence="6 11" id="KW-0862">Zinc</keyword>
<feature type="binding site" evidence="11">
    <location>
        <position position="160"/>
    </location>
    <ligand>
        <name>Zn(2+)</name>
        <dbReference type="ChEBI" id="CHEBI:29105"/>
    </ligand>
</feature>
<dbReference type="GO" id="GO:0046872">
    <property type="term" value="F:metal ion binding"/>
    <property type="evidence" value="ECO:0007669"/>
    <property type="project" value="UniProtKB-KW"/>
</dbReference>
<feature type="binding site" evidence="11">
    <location>
        <position position="162"/>
    </location>
    <ligand>
        <name>Zn(2+)</name>
        <dbReference type="ChEBI" id="CHEBI:29105"/>
    </ligand>
</feature>
<keyword evidence="15" id="KW-1185">Reference proteome</keyword>
<keyword evidence="4 11" id="KW-0479">Metal-binding</keyword>
<evidence type="ECO:0000256" key="10">
    <source>
        <dbReference type="PIRSR" id="PIRSR001084-2"/>
    </source>
</evidence>
<dbReference type="InterPro" id="IPR029062">
    <property type="entry name" value="Class_I_gatase-like"/>
</dbReference>
<dbReference type="InterPro" id="IPR003476">
    <property type="entry name" value="Glyco_hydro_42"/>
</dbReference>
<dbReference type="Gene3D" id="3.20.20.80">
    <property type="entry name" value="Glycosidases"/>
    <property type="match status" value="1"/>
</dbReference>
<evidence type="ECO:0000313" key="15">
    <source>
        <dbReference type="Proteomes" id="UP000282076"/>
    </source>
</evidence>
<dbReference type="InterPro" id="IPR017853">
    <property type="entry name" value="GH"/>
</dbReference>
<dbReference type="GO" id="GO:0005975">
    <property type="term" value="P:carbohydrate metabolic process"/>
    <property type="evidence" value="ECO:0007669"/>
    <property type="project" value="InterPro"/>
</dbReference>
<dbReference type="EMBL" id="RBZM01000007">
    <property type="protein sequence ID" value="RKP51364.1"/>
    <property type="molecule type" value="Genomic_DNA"/>
</dbReference>
<gene>
    <name evidence="14" type="ORF">D7Z26_16320</name>
</gene>
<comment type="catalytic activity">
    <reaction evidence="1 8">
        <text>Hydrolysis of terminal non-reducing beta-D-galactose residues in beta-D-galactosides.</text>
        <dbReference type="EC" id="3.2.1.23"/>
    </reaction>
</comment>
<dbReference type="GO" id="GO:0009341">
    <property type="term" value="C:beta-galactosidase complex"/>
    <property type="evidence" value="ECO:0007669"/>
    <property type="project" value="InterPro"/>
</dbReference>
<dbReference type="RefSeq" id="WP_120978062.1">
    <property type="nucleotide sequence ID" value="NZ_RBZM01000007.1"/>
</dbReference>
<evidence type="ECO:0000256" key="5">
    <source>
        <dbReference type="ARBA" id="ARBA00022801"/>
    </source>
</evidence>
<evidence type="ECO:0000256" key="3">
    <source>
        <dbReference type="ARBA" id="ARBA00012756"/>
    </source>
</evidence>
<organism evidence="14 15">
    <name type="scientific">Cohnella endophytica</name>
    <dbReference type="NCBI Taxonomy" id="2419778"/>
    <lineage>
        <taxon>Bacteria</taxon>
        <taxon>Bacillati</taxon>
        <taxon>Bacillota</taxon>
        <taxon>Bacilli</taxon>
        <taxon>Bacillales</taxon>
        <taxon>Paenibacillaceae</taxon>
        <taxon>Cohnella</taxon>
    </lineage>
</organism>
<dbReference type="PANTHER" id="PTHR36447:SF2">
    <property type="entry name" value="BETA-GALACTOSIDASE YESZ"/>
    <property type="match status" value="1"/>
</dbReference>
<name>A0A494XTB3_9BACL</name>
<dbReference type="EC" id="3.2.1.23" evidence="3 8"/>
<feature type="domain" description="Beta-galactosidase trimerisation" evidence="13">
    <location>
        <begin position="390"/>
        <end position="597"/>
    </location>
</feature>
<dbReference type="CDD" id="cd03143">
    <property type="entry name" value="A4_beta-galactosidase_middle_domain"/>
    <property type="match status" value="1"/>
</dbReference>
<proteinExistence type="inferred from homology"/>
<comment type="similarity">
    <text evidence="2 8">Belongs to the glycosyl hydrolase 42 family.</text>
</comment>
<dbReference type="Gene3D" id="3.40.50.880">
    <property type="match status" value="1"/>
</dbReference>
<evidence type="ECO:0000256" key="7">
    <source>
        <dbReference type="ARBA" id="ARBA00023295"/>
    </source>
</evidence>
<sequence>MENENASQRSPRLGSSYYPERWDASRWPADAKLMNGIGFDFIRTGEFAWSKFEPEDGRFAFTWMDDAIQVFADHGIKTIMCTPTASPMPWMYDKHPDMVPVTEEGKPFGPGERRHYCFNNPDFRRYADRMTTRMAEHYAGHPDIFAWQIDNELGGEEFICYCAYCRKAFQAWLLNKYKTVEELNRRWGGTFFSLEFTEWREVPLPIGHNVNFFNPSMKKDYLHFYSDSMKDFLMSQYRILKRHLGDIPVTTNRFTVFWTDKFDLRMDREMDVVAFDNYDLELSLAAFHHDLYRSIQPEAKHWVLEQHTGLRDFGADQRDIIAQTVQSIVRGAELVCYFSWRQINYGVEQDFYGVVEHDGSPGDTYDILKDVVGWVRGDGAFLKDLKTKNDVAILHSYDSSMMYYVNHMFNSTHYHKALYERFYVPLFELGVGVDFIHDFAAMSGYRAVVIPVHLLMSQEGLRQVEAYVEAGGTVYATGDFMHKTEDNWRAYGETIDRINSLTGVRHQKLLFVPKPQEGQAPYLFSYRGQSYSYEGYFNKTARDGDGSADRTRVLAEVEEPAIERGTSAVTESRQGQGKFVMIHTLAEAAFQRRLFADDLPTIGIETRELPKQVECMRMHDSQGEPVGYFVLNQSRESYEFVNERSGERTVVQPGTFEWIRN</sequence>
<evidence type="ECO:0000259" key="13">
    <source>
        <dbReference type="Pfam" id="PF08532"/>
    </source>
</evidence>
<evidence type="ECO:0000256" key="4">
    <source>
        <dbReference type="ARBA" id="ARBA00022723"/>
    </source>
</evidence>
<dbReference type="SUPFAM" id="SSF51445">
    <property type="entry name" value="(Trans)glycosidases"/>
    <property type="match status" value="1"/>
</dbReference>
<evidence type="ECO:0000313" key="14">
    <source>
        <dbReference type="EMBL" id="RKP51364.1"/>
    </source>
</evidence>
<dbReference type="Proteomes" id="UP000282076">
    <property type="component" value="Unassembled WGS sequence"/>
</dbReference>
<feature type="active site" description="Nucleophile" evidence="9">
    <location>
        <position position="305"/>
    </location>
</feature>
<feature type="binding site" evidence="10">
    <location>
        <position position="113"/>
    </location>
    <ligand>
        <name>substrate</name>
    </ligand>
</feature>
<dbReference type="SUPFAM" id="SSF52317">
    <property type="entry name" value="Class I glutamine amidotransferase-like"/>
    <property type="match status" value="1"/>
</dbReference>
<comment type="caution">
    <text evidence="14">The sequence shown here is derived from an EMBL/GenBank/DDBJ whole genome shotgun (WGS) entry which is preliminary data.</text>
</comment>
<dbReference type="Pfam" id="PF08532">
    <property type="entry name" value="Glyco_hydro_42M"/>
    <property type="match status" value="1"/>
</dbReference>
<dbReference type="GO" id="GO:0004565">
    <property type="term" value="F:beta-galactosidase activity"/>
    <property type="evidence" value="ECO:0007669"/>
    <property type="project" value="UniProtKB-EC"/>
</dbReference>